<organism evidence="7 8">
    <name type="scientific">Caenorhabditis angaria</name>
    <dbReference type="NCBI Taxonomy" id="860376"/>
    <lineage>
        <taxon>Eukaryota</taxon>
        <taxon>Metazoa</taxon>
        <taxon>Ecdysozoa</taxon>
        <taxon>Nematoda</taxon>
        <taxon>Chromadorea</taxon>
        <taxon>Rhabditida</taxon>
        <taxon>Rhabditina</taxon>
        <taxon>Rhabditomorpha</taxon>
        <taxon>Rhabditoidea</taxon>
        <taxon>Rhabditidae</taxon>
        <taxon>Peloderinae</taxon>
        <taxon>Caenorhabditis</taxon>
    </lineage>
</organism>
<keyword evidence="3" id="KW-0862">Zinc</keyword>
<dbReference type="PANTHER" id="PTHR47662">
    <property type="entry name" value="RING-TYPE DOMAIN-CONTAINING PROTEIN"/>
    <property type="match status" value="1"/>
</dbReference>
<evidence type="ECO:0000313" key="7">
    <source>
        <dbReference type="EMBL" id="CAI5454271.1"/>
    </source>
</evidence>
<dbReference type="GO" id="GO:0008270">
    <property type="term" value="F:zinc ion binding"/>
    <property type="evidence" value="ECO:0007669"/>
    <property type="project" value="UniProtKB-KW"/>
</dbReference>
<evidence type="ECO:0000256" key="3">
    <source>
        <dbReference type="ARBA" id="ARBA00022833"/>
    </source>
</evidence>
<evidence type="ECO:0000259" key="5">
    <source>
        <dbReference type="PROSITE" id="PS50016"/>
    </source>
</evidence>
<dbReference type="AlphaFoldDB" id="A0A9P1N7R2"/>
<dbReference type="Proteomes" id="UP001152747">
    <property type="component" value="Unassembled WGS sequence"/>
</dbReference>
<dbReference type="PROSITE" id="PS50016">
    <property type="entry name" value="ZF_PHD_2"/>
    <property type="match status" value="1"/>
</dbReference>
<evidence type="ECO:0000256" key="2">
    <source>
        <dbReference type="ARBA" id="ARBA00022771"/>
    </source>
</evidence>
<dbReference type="SUPFAM" id="SSF57850">
    <property type="entry name" value="RING/U-box"/>
    <property type="match status" value="1"/>
</dbReference>
<dbReference type="SMART" id="SM00249">
    <property type="entry name" value="PHD"/>
    <property type="match status" value="2"/>
</dbReference>
<dbReference type="InterPro" id="IPR019787">
    <property type="entry name" value="Znf_PHD-finger"/>
</dbReference>
<gene>
    <name evidence="7" type="ORF">CAMP_LOCUS16908</name>
</gene>
<dbReference type="SUPFAM" id="SSF57903">
    <property type="entry name" value="FYVE/PHD zinc finger"/>
    <property type="match status" value="1"/>
</dbReference>
<dbReference type="InterPro" id="IPR013083">
    <property type="entry name" value="Znf_RING/FYVE/PHD"/>
</dbReference>
<dbReference type="InterPro" id="IPR001965">
    <property type="entry name" value="Znf_PHD"/>
</dbReference>
<feature type="domain" description="PHD-type" evidence="5">
    <location>
        <begin position="57"/>
        <end position="137"/>
    </location>
</feature>
<dbReference type="CDD" id="cd16448">
    <property type="entry name" value="RING-H2"/>
    <property type="match status" value="1"/>
</dbReference>
<comment type="caution">
    <text evidence="7">The sequence shown here is derived from an EMBL/GenBank/DDBJ whole genome shotgun (WGS) entry which is preliminary data.</text>
</comment>
<evidence type="ECO:0000256" key="4">
    <source>
        <dbReference type="PROSITE-ProRule" id="PRU00175"/>
    </source>
</evidence>
<evidence type="ECO:0008006" key="9">
    <source>
        <dbReference type="Google" id="ProtNLM"/>
    </source>
</evidence>
<evidence type="ECO:0000256" key="1">
    <source>
        <dbReference type="ARBA" id="ARBA00022723"/>
    </source>
</evidence>
<feature type="domain" description="RING-type" evidence="6">
    <location>
        <begin position="22"/>
        <end position="64"/>
    </location>
</feature>
<accession>A0A9P1N7R2</accession>
<reference evidence="7" key="1">
    <citation type="submission" date="2022-11" db="EMBL/GenBank/DDBJ databases">
        <authorList>
            <person name="Kikuchi T."/>
        </authorList>
    </citation>
    <scope>NUCLEOTIDE SEQUENCE</scope>
    <source>
        <strain evidence="7">PS1010</strain>
    </source>
</reference>
<dbReference type="OrthoDB" id="9984778at2759"/>
<dbReference type="InterPro" id="IPR001841">
    <property type="entry name" value="Znf_RING"/>
</dbReference>
<name>A0A9P1N7R2_9PELO</name>
<dbReference type="Gene3D" id="3.30.40.10">
    <property type="entry name" value="Zinc/RING finger domain, C3HC4 (zinc finger)"/>
    <property type="match status" value="2"/>
</dbReference>
<evidence type="ECO:0000313" key="8">
    <source>
        <dbReference type="Proteomes" id="UP001152747"/>
    </source>
</evidence>
<evidence type="ECO:0000259" key="6">
    <source>
        <dbReference type="PROSITE" id="PS50089"/>
    </source>
</evidence>
<dbReference type="EMBL" id="CANHGI010000006">
    <property type="protein sequence ID" value="CAI5454271.1"/>
    <property type="molecule type" value="Genomic_DNA"/>
</dbReference>
<dbReference type="PROSITE" id="PS01359">
    <property type="entry name" value="ZF_PHD_1"/>
    <property type="match status" value="1"/>
</dbReference>
<dbReference type="PANTHER" id="PTHR47662:SF2">
    <property type="entry name" value="RING-H2 FINGER PROTEIN ATL57-LIKE"/>
    <property type="match status" value="1"/>
</dbReference>
<dbReference type="PROSITE" id="PS50089">
    <property type="entry name" value="ZF_RING_2"/>
    <property type="match status" value="1"/>
</dbReference>
<dbReference type="Pfam" id="PF13831">
    <property type="entry name" value="PHD_2"/>
    <property type="match status" value="1"/>
</dbReference>
<protein>
    <recommendedName>
        <fullName evidence="9">RING-type domain-containing protein</fullName>
    </recommendedName>
</protein>
<dbReference type="InterPro" id="IPR019786">
    <property type="entry name" value="Zinc_finger_PHD-type_CS"/>
</dbReference>
<sequence length="209" mass="24040">MASNIQQPENNQVENVEEEEDCGICWMPFEATGTCHPTTCSHKYHKNCLKNWLINNQRTCPQCRRIVKKIDTNGVVTRVKMGMNRGNTVRCDCGIDSNQDPAHFICCDRCNLRVHMPCIPLATVPDGQWICEMCTRLDEELAEISQWFHPALFPSFLSQFTDPSRFAHLNIAPVRNPVANLEQFIRGPINRNGVHPEEFNRLRDEEDID</sequence>
<keyword evidence="2 4" id="KW-0863">Zinc-finger</keyword>
<proteinExistence type="predicted"/>
<keyword evidence="8" id="KW-1185">Reference proteome</keyword>
<dbReference type="Pfam" id="PF13639">
    <property type="entry name" value="zf-RING_2"/>
    <property type="match status" value="1"/>
</dbReference>
<dbReference type="SMART" id="SM00184">
    <property type="entry name" value="RING"/>
    <property type="match status" value="1"/>
</dbReference>
<dbReference type="InterPro" id="IPR011011">
    <property type="entry name" value="Znf_FYVE_PHD"/>
</dbReference>
<keyword evidence="1" id="KW-0479">Metal-binding</keyword>